<dbReference type="SMART" id="SM01388">
    <property type="entry name" value="Mob1_phocein"/>
    <property type="match status" value="1"/>
</dbReference>
<dbReference type="Pfam" id="PF03637">
    <property type="entry name" value="Mob1_phocein"/>
    <property type="match status" value="1"/>
</dbReference>
<gene>
    <name evidence="3" type="ORF">LAESUDRAFT_755868</name>
</gene>
<keyword evidence="1" id="KW-0862">Zinc</keyword>
<evidence type="ECO:0000256" key="1">
    <source>
        <dbReference type="PIRSR" id="PIRSR605301-1"/>
    </source>
</evidence>
<reference evidence="3 4" key="1">
    <citation type="journal article" date="2016" name="Mol. Biol. Evol.">
        <title>Comparative Genomics of Early-Diverging Mushroom-Forming Fungi Provides Insights into the Origins of Lignocellulose Decay Capabilities.</title>
        <authorList>
            <person name="Nagy L.G."/>
            <person name="Riley R."/>
            <person name="Tritt A."/>
            <person name="Adam C."/>
            <person name="Daum C."/>
            <person name="Floudas D."/>
            <person name="Sun H."/>
            <person name="Yadav J.S."/>
            <person name="Pangilinan J."/>
            <person name="Larsson K.H."/>
            <person name="Matsuura K."/>
            <person name="Barry K."/>
            <person name="Labutti K."/>
            <person name="Kuo R."/>
            <person name="Ohm R.A."/>
            <person name="Bhattacharya S.S."/>
            <person name="Shirouzu T."/>
            <person name="Yoshinaga Y."/>
            <person name="Martin F.M."/>
            <person name="Grigoriev I.V."/>
            <person name="Hibbett D.S."/>
        </authorList>
    </citation>
    <scope>NUCLEOTIDE SEQUENCE [LARGE SCALE GENOMIC DNA]</scope>
    <source>
        <strain evidence="3 4">93-53</strain>
    </source>
</reference>
<keyword evidence="1" id="KW-0479">Metal-binding</keyword>
<feature type="compositionally biased region" description="Basic and acidic residues" evidence="2">
    <location>
        <begin position="447"/>
        <end position="467"/>
    </location>
</feature>
<name>A0A165GHL6_9APHY</name>
<feature type="compositionally biased region" description="Acidic residues" evidence="2">
    <location>
        <begin position="546"/>
        <end position="558"/>
    </location>
</feature>
<organism evidence="3 4">
    <name type="scientific">Laetiporus sulphureus 93-53</name>
    <dbReference type="NCBI Taxonomy" id="1314785"/>
    <lineage>
        <taxon>Eukaryota</taxon>
        <taxon>Fungi</taxon>
        <taxon>Dikarya</taxon>
        <taxon>Basidiomycota</taxon>
        <taxon>Agaricomycotina</taxon>
        <taxon>Agaricomycetes</taxon>
        <taxon>Polyporales</taxon>
        <taxon>Laetiporus</taxon>
    </lineage>
</organism>
<feature type="region of interest" description="Disordered" evidence="2">
    <location>
        <begin position="61"/>
        <end position="101"/>
    </location>
</feature>
<dbReference type="InterPro" id="IPR005301">
    <property type="entry name" value="MOB_kinase_act_fam"/>
</dbReference>
<accession>A0A165GHL6</accession>
<evidence type="ECO:0008006" key="5">
    <source>
        <dbReference type="Google" id="ProtNLM"/>
    </source>
</evidence>
<feature type="region of interest" description="Disordered" evidence="2">
    <location>
        <begin position="278"/>
        <end position="342"/>
    </location>
</feature>
<evidence type="ECO:0000313" key="3">
    <source>
        <dbReference type="EMBL" id="KZT10359.1"/>
    </source>
</evidence>
<dbReference type="SUPFAM" id="SSF101152">
    <property type="entry name" value="Mob1/phocein"/>
    <property type="match status" value="1"/>
</dbReference>
<feature type="compositionally biased region" description="Basic and acidic residues" evidence="2">
    <location>
        <begin position="75"/>
        <end position="101"/>
    </location>
</feature>
<dbReference type="Proteomes" id="UP000076871">
    <property type="component" value="Unassembled WGS sequence"/>
</dbReference>
<dbReference type="PANTHER" id="PTHR22599">
    <property type="entry name" value="MPS ONE BINDER KINASE ACTIVATOR-LIKE MOB"/>
    <property type="match status" value="1"/>
</dbReference>
<feature type="compositionally biased region" description="Low complexity" evidence="2">
    <location>
        <begin position="428"/>
        <end position="440"/>
    </location>
</feature>
<feature type="binding site" evidence="1">
    <location>
        <position position="220"/>
    </location>
    <ligand>
        <name>Zn(2+)</name>
        <dbReference type="ChEBI" id="CHEBI:29105"/>
    </ligand>
</feature>
<feature type="compositionally biased region" description="Polar residues" evidence="2">
    <location>
        <begin position="364"/>
        <end position="382"/>
    </location>
</feature>
<evidence type="ECO:0000256" key="2">
    <source>
        <dbReference type="SAM" id="MobiDB-lite"/>
    </source>
</evidence>
<feature type="binding site" evidence="1">
    <location>
        <position position="215"/>
    </location>
    <ligand>
        <name>Zn(2+)</name>
        <dbReference type="ChEBI" id="CHEBI:29105"/>
    </ligand>
</feature>
<keyword evidence="4" id="KW-1185">Reference proteome</keyword>
<feature type="region of interest" description="Disordered" evidence="2">
    <location>
        <begin position="364"/>
        <end position="387"/>
    </location>
</feature>
<feature type="compositionally biased region" description="Basic and acidic residues" evidence="2">
    <location>
        <begin position="476"/>
        <end position="497"/>
    </location>
</feature>
<feature type="binding site" evidence="1">
    <location>
        <position position="141"/>
    </location>
    <ligand>
        <name>Zn(2+)</name>
        <dbReference type="ChEBI" id="CHEBI:29105"/>
    </ligand>
</feature>
<dbReference type="OrthoDB" id="10262609at2759"/>
<dbReference type="GeneID" id="63829121"/>
<dbReference type="InterPro" id="IPR036703">
    <property type="entry name" value="MOB_kinase_act_sf"/>
</dbReference>
<proteinExistence type="predicted"/>
<dbReference type="InParanoid" id="A0A165GHL6"/>
<evidence type="ECO:0000313" key="4">
    <source>
        <dbReference type="Proteomes" id="UP000076871"/>
    </source>
</evidence>
<dbReference type="EMBL" id="KV427609">
    <property type="protein sequence ID" value="KZT10359.1"/>
    <property type="molecule type" value="Genomic_DNA"/>
</dbReference>
<feature type="binding site" evidence="1">
    <location>
        <position position="136"/>
    </location>
    <ligand>
        <name>Zn(2+)</name>
        <dbReference type="ChEBI" id="CHEBI:29105"/>
    </ligand>
</feature>
<sequence length="605" mass="66163">MTATLTVEPIQRPLKGSRISSFYPVKELPPLSALDSAFQLQEYISLLIRKDVHDVDAIVSIPGKGRGRESSGQAKGEESEGKDADVEHQKEQENAGVKEGEGKEVAVDEACWIYEQLRRLAQDLSHPLITMLQQECTRQTCPEMKAGEWLYLCVAHGSEGAMEQCCAIDYILHTLDSATGLLNSPRAFPSRLSIPAPSHRHFSSLARRLGRIFAHAYFHHRAVFAQAEAESSLYARFLALTSRFDLVPAEFLVIPPGTVGYGADERDRDGLDEYPRLLAASIDPKREHERGRDDETTTNAQRGGILQLDALGGVLPSLSQGEPEKRDASPRKMGRNRTDTMVYSEAASVVEELGRAAAMGDNVNAPQTETSITQPETTSQDSEQGEGAHIQAYQSTTAVTVSLPTTEGEVEVVAEHHDNATLEESSEAPELAALHQMSSSEPEEEPAIPRDDHQQPDEEGSHTESHSIETLASEAAEEHENVSEMRTGEEFRTRPETDVSASDVTEDQAHHVEEPTVAETSGNLAEEILGQQSSENRVTEGTAEDHGDDETQSDDAEEPQASPDTVDGESQPALDSSERAMSDVTEEQTAAMEPQEDVLSEVRHD</sequence>
<feature type="compositionally biased region" description="Basic and acidic residues" evidence="2">
    <location>
        <begin position="283"/>
        <end position="295"/>
    </location>
</feature>
<dbReference type="STRING" id="1314785.A0A165GHL6"/>
<feature type="region of interest" description="Disordered" evidence="2">
    <location>
        <begin position="420"/>
        <end position="605"/>
    </location>
</feature>
<protein>
    <recommendedName>
        <fullName evidence="5">Mob1/phocein</fullName>
    </recommendedName>
</protein>
<dbReference type="Gene3D" id="1.20.140.30">
    <property type="entry name" value="MOB kinase activator"/>
    <property type="match status" value="1"/>
</dbReference>
<dbReference type="RefSeq" id="XP_040768099.1">
    <property type="nucleotide sequence ID" value="XM_040912093.1"/>
</dbReference>
<dbReference type="AlphaFoldDB" id="A0A165GHL6"/>